<gene>
    <name evidence="3" type="ORF">HannXRQ_Chr10g0287781</name>
    <name evidence="2" type="ORF">HanXRQr2_Chr10g0429291</name>
</gene>
<name>A0A251TH56_HELAN</name>
<dbReference type="EMBL" id="CM007899">
    <property type="protein sequence ID" value="OTG10458.1"/>
    <property type="molecule type" value="Genomic_DNA"/>
</dbReference>
<evidence type="ECO:0000256" key="1">
    <source>
        <dbReference type="SAM" id="MobiDB-lite"/>
    </source>
</evidence>
<evidence type="ECO:0000313" key="2">
    <source>
        <dbReference type="EMBL" id="KAF5785491.1"/>
    </source>
</evidence>
<reference evidence="3" key="2">
    <citation type="submission" date="2017-02" db="EMBL/GenBank/DDBJ databases">
        <title>Sunflower complete genome.</title>
        <authorList>
            <person name="Langlade N."/>
            <person name="Munos S."/>
        </authorList>
    </citation>
    <scope>NUCLEOTIDE SEQUENCE [LARGE SCALE GENOMIC DNA]</scope>
    <source>
        <tissue evidence="3">Leaves</tissue>
    </source>
</reference>
<sequence length="73" mass="8242">MGYGGHPLLGSSRQRRHSLDIGDELVDWLLIFWVQINQQKVQLLGSHCFPSTPLGNPQGDGPPPLLRWRLRGE</sequence>
<protein>
    <submittedName>
        <fullName evidence="3">Uncharacterized protein</fullName>
    </submittedName>
</protein>
<feature type="region of interest" description="Disordered" evidence="1">
    <location>
        <begin position="51"/>
        <end position="73"/>
    </location>
</feature>
<evidence type="ECO:0000313" key="3">
    <source>
        <dbReference type="EMBL" id="OTG10458.1"/>
    </source>
</evidence>
<dbReference type="Proteomes" id="UP000215914">
    <property type="component" value="Chromosome 10"/>
</dbReference>
<keyword evidence="4" id="KW-1185">Reference proteome</keyword>
<reference evidence="2" key="3">
    <citation type="submission" date="2020-06" db="EMBL/GenBank/DDBJ databases">
        <title>Helianthus annuus Genome sequencing and assembly Release 2.</title>
        <authorList>
            <person name="Gouzy J."/>
            <person name="Langlade N."/>
            <person name="Munos S."/>
        </authorList>
    </citation>
    <scope>NUCLEOTIDE SEQUENCE</scope>
    <source>
        <tissue evidence="2">Leaves</tissue>
    </source>
</reference>
<dbReference type="EMBL" id="MNCJ02000325">
    <property type="protein sequence ID" value="KAF5785491.1"/>
    <property type="molecule type" value="Genomic_DNA"/>
</dbReference>
<reference evidence="2 4" key="1">
    <citation type="journal article" date="2017" name="Nature">
        <title>The sunflower genome provides insights into oil metabolism, flowering and Asterid evolution.</title>
        <authorList>
            <person name="Badouin H."/>
            <person name="Gouzy J."/>
            <person name="Grassa C.J."/>
            <person name="Murat F."/>
            <person name="Staton S.E."/>
            <person name="Cottret L."/>
            <person name="Lelandais-Briere C."/>
            <person name="Owens G.L."/>
            <person name="Carrere S."/>
            <person name="Mayjonade B."/>
            <person name="Legrand L."/>
            <person name="Gill N."/>
            <person name="Kane N.C."/>
            <person name="Bowers J.E."/>
            <person name="Hubner S."/>
            <person name="Bellec A."/>
            <person name="Berard A."/>
            <person name="Berges H."/>
            <person name="Blanchet N."/>
            <person name="Boniface M.C."/>
            <person name="Brunel D."/>
            <person name="Catrice O."/>
            <person name="Chaidir N."/>
            <person name="Claudel C."/>
            <person name="Donnadieu C."/>
            <person name="Faraut T."/>
            <person name="Fievet G."/>
            <person name="Helmstetter N."/>
            <person name="King M."/>
            <person name="Knapp S.J."/>
            <person name="Lai Z."/>
            <person name="Le Paslier M.C."/>
            <person name="Lippi Y."/>
            <person name="Lorenzon L."/>
            <person name="Mandel J.R."/>
            <person name="Marage G."/>
            <person name="Marchand G."/>
            <person name="Marquand E."/>
            <person name="Bret-Mestries E."/>
            <person name="Morien E."/>
            <person name="Nambeesan S."/>
            <person name="Nguyen T."/>
            <person name="Pegot-Espagnet P."/>
            <person name="Pouilly N."/>
            <person name="Raftis F."/>
            <person name="Sallet E."/>
            <person name="Schiex T."/>
            <person name="Thomas J."/>
            <person name="Vandecasteele C."/>
            <person name="Vares D."/>
            <person name="Vear F."/>
            <person name="Vautrin S."/>
            <person name="Crespi M."/>
            <person name="Mangin B."/>
            <person name="Burke J.M."/>
            <person name="Salse J."/>
            <person name="Munos S."/>
            <person name="Vincourt P."/>
            <person name="Rieseberg L.H."/>
            <person name="Langlade N.B."/>
        </authorList>
    </citation>
    <scope>NUCLEOTIDE SEQUENCE [LARGE SCALE GENOMIC DNA]</scope>
    <source>
        <strain evidence="4">cv. SF193</strain>
        <tissue evidence="2">Leaves</tissue>
    </source>
</reference>
<dbReference type="AlphaFoldDB" id="A0A251TH56"/>
<proteinExistence type="predicted"/>
<accession>A0A251TH56</accession>
<organism evidence="3 4">
    <name type="scientific">Helianthus annuus</name>
    <name type="common">Common sunflower</name>
    <dbReference type="NCBI Taxonomy" id="4232"/>
    <lineage>
        <taxon>Eukaryota</taxon>
        <taxon>Viridiplantae</taxon>
        <taxon>Streptophyta</taxon>
        <taxon>Embryophyta</taxon>
        <taxon>Tracheophyta</taxon>
        <taxon>Spermatophyta</taxon>
        <taxon>Magnoliopsida</taxon>
        <taxon>eudicotyledons</taxon>
        <taxon>Gunneridae</taxon>
        <taxon>Pentapetalae</taxon>
        <taxon>asterids</taxon>
        <taxon>campanulids</taxon>
        <taxon>Asterales</taxon>
        <taxon>Asteraceae</taxon>
        <taxon>Asteroideae</taxon>
        <taxon>Heliantheae alliance</taxon>
        <taxon>Heliantheae</taxon>
        <taxon>Helianthus</taxon>
    </lineage>
</organism>
<evidence type="ECO:0000313" key="4">
    <source>
        <dbReference type="Proteomes" id="UP000215914"/>
    </source>
</evidence>
<dbReference type="InParanoid" id="A0A251TH56"/>
<dbReference type="Gramene" id="mRNA:HanXRQr2_Chr10g0429291">
    <property type="protein sequence ID" value="mRNA:HanXRQr2_Chr10g0429291"/>
    <property type="gene ID" value="HanXRQr2_Chr10g0429291"/>
</dbReference>